<organism evidence="1 2">
    <name type="scientific">Fictibacillus arsenicus</name>
    <dbReference type="NCBI Taxonomy" id="255247"/>
    <lineage>
        <taxon>Bacteria</taxon>
        <taxon>Bacillati</taxon>
        <taxon>Bacillota</taxon>
        <taxon>Bacilli</taxon>
        <taxon>Bacillales</taxon>
        <taxon>Fictibacillaceae</taxon>
        <taxon>Fictibacillus</taxon>
    </lineage>
</organism>
<proteinExistence type="predicted"/>
<comment type="caution">
    <text evidence="1">The sequence shown here is derived from an EMBL/GenBank/DDBJ whole genome shotgun (WGS) entry which is preliminary data.</text>
</comment>
<accession>A0A1V3GBH4</accession>
<gene>
    <name evidence="1" type="ORF">UN64_03080</name>
</gene>
<dbReference type="Proteomes" id="UP000188597">
    <property type="component" value="Unassembled WGS sequence"/>
</dbReference>
<reference evidence="1 2" key="1">
    <citation type="submission" date="2016-11" db="EMBL/GenBank/DDBJ databases">
        <authorList>
            <person name="Jaros S."/>
            <person name="Januszkiewicz K."/>
            <person name="Wedrychowicz H."/>
        </authorList>
    </citation>
    <scope>NUCLEOTIDE SEQUENCE [LARGE SCALE GENOMIC DNA]</scope>
    <source>
        <strain evidence="1 2">Con a/3</strain>
    </source>
</reference>
<protein>
    <submittedName>
        <fullName evidence="1">Uncharacterized protein</fullName>
    </submittedName>
</protein>
<evidence type="ECO:0000313" key="1">
    <source>
        <dbReference type="EMBL" id="OOE14204.1"/>
    </source>
</evidence>
<evidence type="ECO:0000313" key="2">
    <source>
        <dbReference type="Proteomes" id="UP000188597"/>
    </source>
</evidence>
<dbReference type="EMBL" id="MQMF01000001">
    <property type="protein sequence ID" value="OOE14204.1"/>
    <property type="molecule type" value="Genomic_DNA"/>
</dbReference>
<sequence length="67" mass="7425">MSGTGETIQCREATNGLTAHPAKSEFRCGNKPLSKASSIGKQPFKNADKKTDLLRIVIKLFLYRDIE</sequence>
<dbReference type="AlphaFoldDB" id="A0A1V3GBH4"/>
<name>A0A1V3GBH4_9BACL</name>